<dbReference type="AlphaFoldDB" id="A0A2K3KLP9"/>
<comment type="caution">
    <text evidence="2">The sequence shown here is derived from an EMBL/GenBank/DDBJ whole genome shotgun (WGS) entry which is preliminary data.</text>
</comment>
<evidence type="ECO:0000256" key="1">
    <source>
        <dbReference type="SAM" id="MobiDB-lite"/>
    </source>
</evidence>
<sequence length="49" mass="5255">MITHGEGEVVNEAANEVVYAVETLDIPAVPTKPSTEQPPSLELKPLPEN</sequence>
<reference evidence="2 3" key="1">
    <citation type="journal article" date="2014" name="Am. J. Bot.">
        <title>Genome assembly and annotation for red clover (Trifolium pratense; Fabaceae).</title>
        <authorList>
            <person name="Istvanek J."/>
            <person name="Jaros M."/>
            <person name="Krenek A."/>
            <person name="Repkova J."/>
        </authorList>
    </citation>
    <scope>NUCLEOTIDE SEQUENCE [LARGE SCALE GENOMIC DNA]</scope>
    <source>
        <strain evidence="3">cv. Tatra</strain>
        <tissue evidence="2">Young leaves</tissue>
    </source>
</reference>
<organism evidence="2 3">
    <name type="scientific">Trifolium pratense</name>
    <name type="common">Red clover</name>
    <dbReference type="NCBI Taxonomy" id="57577"/>
    <lineage>
        <taxon>Eukaryota</taxon>
        <taxon>Viridiplantae</taxon>
        <taxon>Streptophyta</taxon>
        <taxon>Embryophyta</taxon>
        <taxon>Tracheophyta</taxon>
        <taxon>Spermatophyta</taxon>
        <taxon>Magnoliopsida</taxon>
        <taxon>eudicotyledons</taxon>
        <taxon>Gunneridae</taxon>
        <taxon>Pentapetalae</taxon>
        <taxon>rosids</taxon>
        <taxon>fabids</taxon>
        <taxon>Fabales</taxon>
        <taxon>Fabaceae</taxon>
        <taxon>Papilionoideae</taxon>
        <taxon>50 kb inversion clade</taxon>
        <taxon>NPAAA clade</taxon>
        <taxon>Hologalegina</taxon>
        <taxon>IRL clade</taxon>
        <taxon>Trifolieae</taxon>
        <taxon>Trifolium</taxon>
    </lineage>
</organism>
<name>A0A2K3KLP9_TRIPR</name>
<evidence type="ECO:0000313" key="3">
    <source>
        <dbReference type="Proteomes" id="UP000236291"/>
    </source>
</evidence>
<dbReference type="Proteomes" id="UP000236291">
    <property type="component" value="Unassembled WGS sequence"/>
</dbReference>
<gene>
    <name evidence="2" type="ORF">L195_g063418</name>
</gene>
<accession>A0A2K3KLP9</accession>
<protein>
    <submittedName>
        <fullName evidence="2">Uncharacterized protein</fullName>
    </submittedName>
</protein>
<feature type="region of interest" description="Disordered" evidence="1">
    <location>
        <begin position="27"/>
        <end position="49"/>
    </location>
</feature>
<proteinExistence type="predicted"/>
<reference evidence="2 3" key="2">
    <citation type="journal article" date="2017" name="Front. Plant Sci.">
        <title>Gene Classification and Mining of Molecular Markers Useful in Red Clover (Trifolium pratense) Breeding.</title>
        <authorList>
            <person name="Istvanek J."/>
            <person name="Dluhosova J."/>
            <person name="Dluhos P."/>
            <person name="Patkova L."/>
            <person name="Nedelnik J."/>
            <person name="Repkova J."/>
        </authorList>
    </citation>
    <scope>NUCLEOTIDE SEQUENCE [LARGE SCALE GENOMIC DNA]</scope>
    <source>
        <strain evidence="3">cv. Tatra</strain>
        <tissue evidence="2">Young leaves</tissue>
    </source>
</reference>
<feature type="non-terminal residue" evidence="2">
    <location>
        <position position="49"/>
    </location>
</feature>
<dbReference type="EMBL" id="ASHM01205832">
    <property type="protein sequence ID" value="PNX67225.1"/>
    <property type="molecule type" value="Genomic_DNA"/>
</dbReference>
<evidence type="ECO:0000313" key="2">
    <source>
        <dbReference type="EMBL" id="PNX67225.1"/>
    </source>
</evidence>